<sequence>MEILSSTLNHIAVLFSFILIGFVLKKKNILSDGSGRTLSRLENGIFMPAVVINTFWNNCTVENISRKWIFLVYSTALLIAAVVLAFIISKFLTKDEYLRKVYRYSLSVSNFGFVGTALVQGIYGADSIELFDYLIFTLPLNMFTYSIGIAWLVPSDKGGFSLKSLLNPIFVSLFIGAILGLLQIPRVRLVSTILTDCAACMAPVAMILTGFVIAGYEIKSLLKVKQTYIVAVLRLIVFPTIFVTALRLLNTDNEIVFAALCANAMPLGLNTVIISSAYGESPQTGASLALVSQAMAAITIPIMFLIFFRRF</sequence>
<keyword evidence="6 8" id="KW-1133">Transmembrane helix</keyword>
<dbReference type="Pfam" id="PF03547">
    <property type="entry name" value="Mem_trans"/>
    <property type="match status" value="2"/>
</dbReference>
<dbReference type="PANTHER" id="PTHR36838:SF1">
    <property type="entry name" value="SLR1864 PROTEIN"/>
    <property type="match status" value="1"/>
</dbReference>
<dbReference type="GO" id="GO:0055085">
    <property type="term" value="P:transmembrane transport"/>
    <property type="evidence" value="ECO:0007669"/>
    <property type="project" value="InterPro"/>
</dbReference>
<evidence type="ECO:0000256" key="8">
    <source>
        <dbReference type="SAM" id="Phobius"/>
    </source>
</evidence>
<feature type="transmembrane region" description="Helical" evidence="8">
    <location>
        <begin position="37"/>
        <end position="56"/>
    </location>
</feature>
<keyword evidence="4" id="KW-1003">Cell membrane</keyword>
<keyword evidence="3" id="KW-0813">Transport</keyword>
<comment type="similarity">
    <text evidence="2">Belongs to the auxin efflux carrier (TC 2.A.69) family.</text>
</comment>
<reference evidence="9" key="1">
    <citation type="journal article" date="2021" name="Proc. Natl. Acad. Sci. U.S.A.">
        <title>A Catalog of Tens of Thousands of Viruses from Human Metagenomes Reveals Hidden Associations with Chronic Diseases.</title>
        <authorList>
            <person name="Tisza M.J."/>
            <person name="Buck C.B."/>
        </authorList>
    </citation>
    <scope>NUCLEOTIDE SEQUENCE</scope>
    <source>
        <strain evidence="9">CtA995</strain>
    </source>
</reference>
<feature type="transmembrane region" description="Helical" evidence="8">
    <location>
        <begin position="190"/>
        <end position="216"/>
    </location>
</feature>
<evidence type="ECO:0000256" key="2">
    <source>
        <dbReference type="ARBA" id="ARBA00010145"/>
    </source>
</evidence>
<feature type="transmembrane region" description="Helical" evidence="8">
    <location>
        <begin position="6"/>
        <end position="25"/>
    </location>
</feature>
<evidence type="ECO:0000256" key="6">
    <source>
        <dbReference type="ARBA" id="ARBA00022989"/>
    </source>
</evidence>
<dbReference type="PANTHER" id="PTHR36838">
    <property type="entry name" value="AUXIN EFFLUX CARRIER FAMILY PROTEIN"/>
    <property type="match status" value="1"/>
</dbReference>
<feature type="transmembrane region" description="Helical" evidence="8">
    <location>
        <begin position="228"/>
        <end position="249"/>
    </location>
</feature>
<evidence type="ECO:0000256" key="5">
    <source>
        <dbReference type="ARBA" id="ARBA00022692"/>
    </source>
</evidence>
<feature type="transmembrane region" description="Helical" evidence="8">
    <location>
        <begin position="130"/>
        <end position="153"/>
    </location>
</feature>
<dbReference type="InterPro" id="IPR038770">
    <property type="entry name" value="Na+/solute_symporter_sf"/>
</dbReference>
<name>A0A8S5LY29_9CAUD</name>
<feature type="transmembrane region" description="Helical" evidence="8">
    <location>
        <begin position="255"/>
        <end position="274"/>
    </location>
</feature>
<keyword evidence="5 8" id="KW-0812">Transmembrane</keyword>
<keyword evidence="7 8" id="KW-0472">Membrane</keyword>
<dbReference type="Gene3D" id="1.20.1530.20">
    <property type="match status" value="1"/>
</dbReference>
<protein>
    <submittedName>
        <fullName evidence="9">Putative permease</fullName>
    </submittedName>
</protein>
<evidence type="ECO:0000256" key="1">
    <source>
        <dbReference type="ARBA" id="ARBA00004651"/>
    </source>
</evidence>
<comment type="subcellular location">
    <subcellularLocation>
        <location evidence="1">Cell membrane</location>
        <topology evidence="1">Multi-pass membrane protein</topology>
    </subcellularLocation>
</comment>
<feature type="transmembrane region" description="Helical" evidence="8">
    <location>
        <begin position="165"/>
        <end position="184"/>
    </location>
</feature>
<evidence type="ECO:0000256" key="3">
    <source>
        <dbReference type="ARBA" id="ARBA00022448"/>
    </source>
</evidence>
<evidence type="ECO:0000256" key="4">
    <source>
        <dbReference type="ARBA" id="ARBA00022475"/>
    </source>
</evidence>
<feature type="transmembrane region" description="Helical" evidence="8">
    <location>
        <begin position="101"/>
        <end position="124"/>
    </location>
</feature>
<dbReference type="GO" id="GO:0005886">
    <property type="term" value="C:plasma membrane"/>
    <property type="evidence" value="ECO:0007669"/>
    <property type="project" value="UniProtKB-SubCell"/>
</dbReference>
<evidence type="ECO:0000313" key="9">
    <source>
        <dbReference type="EMBL" id="DAD74941.1"/>
    </source>
</evidence>
<dbReference type="EMBL" id="BK014769">
    <property type="protein sequence ID" value="DAD74941.1"/>
    <property type="molecule type" value="Genomic_DNA"/>
</dbReference>
<organism evidence="9">
    <name type="scientific">Siphoviridae sp. ctA995</name>
    <dbReference type="NCBI Taxonomy" id="2826180"/>
    <lineage>
        <taxon>Viruses</taxon>
        <taxon>Duplodnaviria</taxon>
        <taxon>Heunggongvirae</taxon>
        <taxon>Uroviricota</taxon>
        <taxon>Caudoviricetes</taxon>
    </lineage>
</organism>
<feature type="transmembrane region" description="Helical" evidence="8">
    <location>
        <begin position="68"/>
        <end position="89"/>
    </location>
</feature>
<dbReference type="InterPro" id="IPR004776">
    <property type="entry name" value="Mem_transp_PIN-like"/>
</dbReference>
<feature type="transmembrane region" description="Helical" evidence="8">
    <location>
        <begin position="286"/>
        <end position="308"/>
    </location>
</feature>
<accession>A0A8S5LY29</accession>
<proteinExistence type="inferred from homology"/>
<evidence type="ECO:0000256" key="7">
    <source>
        <dbReference type="ARBA" id="ARBA00023136"/>
    </source>
</evidence>